<evidence type="ECO:0000256" key="1">
    <source>
        <dbReference type="SAM" id="MobiDB-lite"/>
    </source>
</evidence>
<name>A0A0C3FG80_PILCF</name>
<feature type="region of interest" description="Disordered" evidence="1">
    <location>
        <begin position="98"/>
        <end position="226"/>
    </location>
</feature>
<dbReference type="OrthoDB" id="3270772at2759"/>
<keyword evidence="3" id="KW-1185">Reference proteome</keyword>
<feature type="region of interest" description="Disordered" evidence="1">
    <location>
        <begin position="280"/>
        <end position="375"/>
    </location>
</feature>
<reference evidence="3" key="2">
    <citation type="submission" date="2015-01" db="EMBL/GenBank/DDBJ databases">
        <title>Evolutionary Origins and Diversification of the Mycorrhizal Mutualists.</title>
        <authorList>
            <consortium name="DOE Joint Genome Institute"/>
            <consortium name="Mycorrhizal Genomics Consortium"/>
            <person name="Kohler A."/>
            <person name="Kuo A."/>
            <person name="Nagy L.G."/>
            <person name="Floudas D."/>
            <person name="Copeland A."/>
            <person name="Barry K.W."/>
            <person name="Cichocki N."/>
            <person name="Veneault-Fourrey C."/>
            <person name="LaButti K."/>
            <person name="Lindquist E.A."/>
            <person name="Lipzen A."/>
            <person name="Lundell T."/>
            <person name="Morin E."/>
            <person name="Murat C."/>
            <person name="Riley R."/>
            <person name="Ohm R."/>
            <person name="Sun H."/>
            <person name="Tunlid A."/>
            <person name="Henrissat B."/>
            <person name="Grigoriev I.V."/>
            <person name="Hibbett D.S."/>
            <person name="Martin F."/>
        </authorList>
    </citation>
    <scope>NUCLEOTIDE SEQUENCE [LARGE SCALE GENOMIC DNA]</scope>
    <source>
        <strain evidence="3">F 1598</strain>
    </source>
</reference>
<dbReference type="InParanoid" id="A0A0C3FG80"/>
<evidence type="ECO:0000313" key="3">
    <source>
        <dbReference type="Proteomes" id="UP000054166"/>
    </source>
</evidence>
<dbReference type="STRING" id="765440.A0A0C3FG80"/>
<feature type="compositionally biased region" description="Low complexity" evidence="1">
    <location>
        <begin position="340"/>
        <end position="360"/>
    </location>
</feature>
<feature type="compositionally biased region" description="Pro residues" evidence="1">
    <location>
        <begin position="105"/>
        <end position="122"/>
    </location>
</feature>
<accession>A0A0C3FG80</accession>
<feature type="region of interest" description="Disordered" evidence="1">
    <location>
        <begin position="391"/>
        <end position="430"/>
    </location>
</feature>
<dbReference type="AlphaFoldDB" id="A0A0C3FG80"/>
<sequence>MRMFNADPMLSGMWKYGRVHDRQSCTLLPPISHLSHNSFLLLYLGRFQCSRCITSTTQNNRQTNGHRFVFHSSEVVGSVRHYVPGEPGVVSFEENTDADGITAPLSPPPLSSPLPMPLPNPNSPTWASASLPGPTGPGSVSASSSGSGSSGSGLFYSPGEGDAEVRRDAWRNSGSGEVRELGRGRGVPRGTRFMGPRSQQHLPTHPRADSRTRPAPPSSGILSTSLLDLVDVTPSGPLTEEAVQHLDDYEEPPSLVTSSRHNTNDYQFPYYLEGIDQYGSTSHQSRASTPQFQPQSPPLPPLHMTIPVPSSVYPHPAQNAVHAHDEPLSHTTHSIPLPAVPSHSPTSSSPSAASPSPASSVHLQASQRDRKKTLKKGDILYWHNLQKSGEIPGVEEDHRARGGSGGGGVSKGTETTTRGRKSFGMVIGGR</sequence>
<proteinExistence type="predicted"/>
<gene>
    <name evidence="2" type="ORF">PILCRDRAFT_572927</name>
</gene>
<dbReference type="EMBL" id="KN833012">
    <property type="protein sequence ID" value="KIM78986.1"/>
    <property type="molecule type" value="Genomic_DNA"/>
</dbReference>
<feature type="compositionally biased region" description="Polar residues" evidence="1">
    <location>
        <begin position="280"/>
        <end position="289"/>
    </location>
</feature>
<dbReference type="HOGENOM" id="CLU_637952_0_0_1"/>
<feature type="compositionally biased region" description="Low complexity" evidence="1">
    <location>
        <begin position="137"/>
        <end position="159"/>
    </location>
</feature>
<organism evidence="2 3">
    <name type="scientific">Piloderma croceum (strain F 1598)</name>
    <dbReference type="NCBI Taxonomy" id="765440"/>
    <lineage>
        <taxon>Eukaryota</taxon>
        <taxon>Fungi</taxon>
        <taxon>Dikarya</taxon>
        <taxon>Basidiomycota</taxon>
        <taxon>Agaricomycotina</taxon>
        <taxon>Agaricomycetes</taxon>
        <taxon>Agaricomycetidae</taxon>
        <taxon>Atheliales</taxon>
        <taxon>Atheliaceae</taxon>
        <taxon>Piloderma</taxon>
    </lineage>
</organism>
<protein>
    <submittedName>
        <fullName evidence="2">Uncharacterized protein</fullName>
    </submittedName>
</protein>
<dbReference type="Proteomes" id="UP000054166">
    <property type="component" value="Unassembled WGS sequence"/>
</dbReference>
<reference evidence="2 3" key="1">
    <citation type="submission" date="2014-04" db="EMBL/GenBank/DDBJ databases">
        <authorList>
            <consortium name="DOE Joint Genome Institute"/>
            <person name="Kuo A."/>
            <person name="Tarkka M."/>
            <person name="Buscot F."/>
            <person name="Kohler A."/>
            <person name="Nagy L.G."/>
            <person name="Floudas D."/>
            <person name="Copeland A."/>
            <person name="Barry K.W."/>
            <person name="Cichocki N."/>
            <person name="Veneault-Fourrey C."/>
            <person name="LaButti K."/>
            <person name="Lindquist E.A."/>
            <person name="Lipzen A."/>
            <person name="Lundell T."/>
            <person name="Morin E."/>
            <person name="Murat C."/>
            <person name="Sun H."/>
            <person name="Tunlid A."/>
            <person name="Henrissat B."/>
            <person name="Grigoriev I.V."/>
            <person name="Hibbett D.S."/>
            <person name="Martin F."/>
            <person name="Nordberg H.P."/>
            <person name="Cantor M.N."/>
            <person name="Hua S.X."/>
        </authorList>
    </citation>
    <scope>NUCLEOTIDE SEQUENCE [LARGE SCALE GENOMIC DNA]</scope>
    <source>
        <strain evidence="2 3">F 1598</strain>
    </source>
</reference>
<evidence type="ECO:0000313" key="2">
    <source>
        <dbReference type="EMBL" id="KIM78986.1"/>
    </source>
</evidence>